<dbReference type="PROSITE" id="PS51323">
    <property type="entry name" value="IGFBP_N_2"/>
    <property type="match status" value="1"/>
</dbReference>
<dbReference type="PANTHER" id="PTHR21258">
    <property type="entry name" value="DOCKING PROTEIN RELATED"/>
    <property type="match status" value="1"/>
</dbReference>
<dbReference type="SUPFAM" id="SSF57184">
    <property type="entry name" value="Growth factor receptor domain"/>
    <property type="match status" value="1"/>
</dbReference>
<proteinExistence type="predicted"/>
<protein>
    <submittedName>
        <fullName evidence="5">Kazal-type serine protease inhibitor domain-containing 1-like protein</fullName>
    </submittedName>
</protein>
<dbReference type="SUPFAM" id="SSF50729">
    <property type="entry name" value="PH domain-like"/>
    <property type="match status" value="1"/>
</dbReference>
<sequence>MLMHIVTFAVLVLSIRTAHGFPNYKDDYMDEDLATFDYYKGTDEFDERNRTQECEECVPELCPLLLGCRAGLVQDSCGCCSQCANLEGQTCDLGQRTVYYGLCGENLECKLDRSDGADGEEPETQCVCLSQKPLCGTDGQTYMNICKYKEAAYSNPGLNVSDGPCRTGHKHRDPTLRYMCLQKWRKVWSVLYRESSCSISRLEFFEFKDGAGNTLEKANRKQENKKVIKMNDCIRVSEADVEGCPRDCGPFLVETTEKTFVFAVETAELEDWIQKLCEIAFPMSWTERGAVRGNSLHGESDDVTMADNTLYCSRETGSAILSFAARCGVFASVLTAANRS</sequence>
<organism evidence="5 6">
    <name type="scientific">Labeo rohita</name>
    <name type="common">Indian major carp</name>
    <name type="synonym">Cyprinus rohita</name>
    <dbReference type="NCBI Taxonomy" id="84645"/>
    <lineage>
        <taxon>Eukaryota</taxon>
        <taxon>Metazoa</taxon>
        <taxon>Chordata</taxon>
        <taxon>Craniata</taxon>
        <taxon>Vertebrata</taxon>
        <taxon>Euteleostomi</taxon>
        <taxon>Actinopterygii</taxon>
        <taxon>Neopterygii</taxon>
        <taxon>Teleostei</taxon>
        <taxon>Ostariophysi</taxon>
        <taxon>Cypriniformes</taxon>
        <taxon>Cyprinidae</taxon>
        <taxon>Labeoninae</taxon>
        <taxon>Labeonini</taxon>
        <taxon>Labeo</taxon>
    </lineage>
</organism>
<feature type="domain" description="IGFBP N-terminal" evidence="3">
    <location>
        <begin position="50"/>
        <end position="129"/>
    </location>
</feature>
<dbReference type="EMBL" id="QBIY01005571">
    <property type="protein sequence ID" value="RXN37644.1"/>
    <property type="molecule type" value="Genomic_DNA"/>
</dbReference>
<dbReference type="PROSITE" id="PS51465">
    <property type="entry name" value="KAZAL_2"/>
    <property type="match status" value="1"/>
</dbReference>
<evidence type="ECO:0000313" key="6">
    <source>
        <dbReference type="Proteomes" id="UP000290572"/>
    </source>
</evidence>
<evidence type="ECO:0000259" key="4">
    <source>
        <dbReference type="PROSITE" id="PS51465"/>
    </source>
</evidence>
<dbReference type="InterPro" id="IPR002350">
    <property type="entry name" value="Kazal_dom"/>
</dbReference>
<dbReference type="FunFam" id="2.30.29.30:FF:000901">
    <property type="entry name" value="Docking protein 2"/>
    <property type="match status" value="1"/>
</dbReference>
<feature type="chain" id="PRO_5019760196" evidence="2">
    <location>
        <begin position="21"/>
        <end position="340"/>
    </location>
</feature>
<evidence type="ECO:0000256" key="2">
    <source>
        <dbReference type="SAM" id="SignalP"/>
    </source>
</evidence>
<dbReference type="InterPro" id="IPR036058">
    <property type="entry name" value="Kazal_dom_sf"/>
</dbReference>
<evidence type="ECO:0000259" key="3">
    <source>
        <dbReference type="PROSITE" id="PS51323"/>
    </source>
</evidence>
<dbReference type="SUPFAM" id="SSF100895">
    <property type="entry name" value="Kazal-type serine protease inhibitors"/>
    <property type="match status" value="1"/>
</dbReference>
<dbReference type="InterPro" id="IPR011993">
    <property type="entry name" value="PH-like_dom_sf"/>
</dbReference>
<dbReference type="GO" id="GO:0005737">
    <property type="term" value="C:cytoplasm"/>
    <property type="evidence" value="ECO:0007669"/>
    <property type="project" value="TreeGrafter"/>
</dbReference>
<evidence type="ECO:0000256" key="1">
    <source>
        <dbReference type="ARBA" id="ARBA00023157"/>
    </source>
</evidence>
<keyword evidence="2" id="KW-0732">Signal</keyword>
<comment type="caution">
    <text evidence="5">The sequence shown here is derived from an EMBL/GenBank/DDBJ whole genome shotgun (WGS) entry which is preliminary data.</text>
</comment>
<dbReference type="InterPro" id="IPR001849">
    <property type="entry name" value="PH_domain"/>
</dbReference>
<dbReference type="GO" id="GO:0005576">
    <property type="term" value="C:extracellular region"/>
    <property type="evidence" value="ECO:0007669"/>
    <property type="project" value="InterPro"/>
</dbReference>
<reference evidence="5 6" key="1">
    <citation type="submission" date="2018-03" db="EMBL/GenBank/DDBJ databases">
        <title>Draft genome sequence of Rohu Carp (Labeo rohita).</title>
        <authorList>
            <person name="Das P."/>
            <person name="Kushwaha B."/>
            <person name="Joshi C.G."/>
            <person name="Kumar D."/>
            <person name="Nagpure N.S."/>
            <person name="Sahoo L."/>
            <person name="Das S.P."/>
            <person name="Bit A."/>
            <person name="Patnaik S."/>
            <person name="Meher P.K."/>
            <person name="Jayasankar P."/>
            <person name="Koringa P.G."/>
            <person name="Patel N.V."/>
            <person name="Hinsu A.T."/>
            <person name="Kumar R."/>
            <person name="Pandey M."/>
            <person name="Agarwal S."/>
            <person name="Srivastava S."/>
            <person name="Singh M."/>
            <person name="Iquebal M.A."/>
            <person name="Jaiswal S."/>
            <person name="Angadi U.B."/>
            <person name="Kumar N."/>
            <person name="Raza M."/>
            <person name="Shah T.M."/>
            <person name="Rai A."/>
            <person name="Jena J.K."/>
        </authorList>
    </citation>
    <scope>NUCLEOTIDE SEQUENCE [LARGE SCALE GENOMIC DNA]</scope>
    <source>
        <strain evidence="5">DASCIFA01</strain>
        <tissue evidence="5">Testis</tissue>
    </source>
</reference>
<dbReference type="Gene3D" id="3.30.60.30">
    <property type="match status" value="1"/>
</dbReference>
<keyword evidence="1" id="KW-1015">Disulfide bond</keyword>
<dbReference type="Pfam" id="PF00219">
    <property type="entry name" value="IGFBP"/>
    <property type="match status" value="1"/>
</dbReference>
<name>A0A498P268_LABRO</name>
<dbReference type="GO" id="GO:0007265">
    <property type="term" value="P:Ras protein signal transduction"/>
    <property type="evidence" value="ECO:0007669"/>
    <property type="project" value="TreeGrafter"/>
</dbReference>
<dbReference type="SMART" id="SM00280">
    <property type="entry name" value="KAZAL"/>
    <property type="match status" value="1"/>
</dbReference>
<dbReference type="SMART" id="SM00233">
    <property type="entry name" value="PH"/>
    <property type="match status" value="1"/>
</dbReference>
<dbReference type="InterPro" id="IPR000867">
    <property type="entry name" value="IGFBP-like"/>
</dbReference>
<keyword evidence="6" id="KW-1185">Reference proteome</keyword>
<dbReference type="Gene3D" id="4.10.40.20">
    <property type="match status" value="1"/>
</dbReference>
<feature type="domain" description="Kazal-like" evidence="4">
    <location>
        <begin position="104"/>
        <end position="167"/>
    </location>
</feature>
<dbReference type="InterPro" id="IPR050996">
    <property type="entry name" value="Docking_Protein_DOK"/>
</dbReference>
<dbReference type="InterPro" id="IPR009030">
    <property type="entry name" value="Growth_fac_rcpt_cys_sf"/>
</dbReference>
<dbReference type="GO" id="GO:0007169">
    <property type="term" value="P:cell surface receptor protein tyrosine kinase signaling pathway"/>
    <property type="evidence" value="ECO:0007669"/>
    <property type="project" value="TreeGrafter"/>
</dbReference>
<dbReference type="AlphaFoldDB" id="A0A498P268"/>
<evidence type="ECO:0000313" key="5">
    <source>
        <dbReference type="EMBL" id="RXN37644.1"/>
    </source>
</evidence>
<accession>A0A498P268</accession>
<dbReference type="CDD" id="cd00104">
    <property type="entry name" value="KAZAL_FS"/>
    <property type="match status" value="1"/>
</dbReference>
<dbReference type="PANTHER" id="PTHR21258:SF14">
    <property type="entry name" value="DOCKING PROTEIN 2"/>
    <property type="match status" value="1"/>
</dbReference>
<dbReference type="Proteomes" id="UP000290572">
    <property type="component" value="Unassembled WGS sequence"/>
</dbReference>
<feature type="signal peptide" evidence="2">
    <location>
        <begin position="1"/>
        <end position="20"/>
    </location>
</feature>
<gene>
    <name evidence="5" type="ORF">ROHU_001861</name>
</gene>
<dbReference type="GO" id="GO:0043410">
    <property type="term" value="P:positive regulation of MAPK cascade"/>
    <property type="evidence" value="ECO:0007669"/>
    <property type="project" value="TreeGrafter"/>
</dbReference>
<dbReference type="Gene3D" id="2.30.29.30">
    <property type="entry name" value="Pleckstrin-homology domain (PH domain)/Phosphotyrosine-binding domain (PTB)"/>
    <property type="match status" value="1"/>
</dbReference>